<accession>A0A832WE53</accession>
<feature type="region of interest" description="Disordered" evidence="1">
    <location>
        <begin position="20"/>
        <end position="39"/>
    </location>
</feature>
<comment type="caution">
    <text evidence="2">The sequence shown here is derived from an EMBL/GenBank/DDBJ whole genome shotgun (WGS) entry which is preliminary data.</text>
</comment>
<reference evidence="2" key="1">
    <citation type="journal article" date="2020" name="bioRxiv">
        <title>A rank-normalized archaeal taxonomy based on genome phylogeny resolves widespread incomplete and uneven classifications.</title>
        <authorList>
            <person name="Rinke C."/>
            <person name="Chuvochina M."/>
            <person name="Mussig A.J."/>
            <person name="Chaumeil P.-A."/>
            <person name="Waite D.W."/>
            <person name="Whitman W.B."/>
            <person name="Parks D.H."/>
            <person name="Hugenholtz P."/>
        </authorList>
    </citation>
    <scope>NUCLEOTIDE SEQUENCE</scope>
    <source>
        <strain evidence="2">UBA8838</strain>
    </source>
</reference>
<sequence length="103" mass="12316">MKFRIDKIPKSEEDLNEIQREVEEEEQHHHHHHEHSEEELLTELYMSLQGIEGRVTELEKSNDECKKEISRLYKIISKLLLATITENKDERIKNLKDIIGLLE</sequence>
<evidence type="ECO:0000313" key="3">
    <source>
        <dbReference type="Proteomes" id="UP000646844"/>
    </source>
</evidence>
<organism evidence="2 3">
    <name type="scientific">Sulfurisphaera tokodaii</name>
    <dbReference type="NCBI Taxonomy" id="111955"/>
    <lineage>
        <taxon>Archaea</taxon>
        <taxon>Thermoproteota</taxon>
        <taxon>Thermoprotei</taxon>
        <taxon>Sulfolobales</taxon>
        <taxon>Sulfolobaceae</taxon>
        <taxon>Sulfurisphaera</taxon>
    </lineage>
</organism>
<proteinExistence type="predicted"/>
<dbReference type="EMBL" id="DUJO01000019">
    <property type="protein sequence ID" value="HII73638.1"/>
    <property type="molecule type" value="Genomic_DNA"/>
</dbReference>
<dbReference type="GeneID" id="1459509"/>
<dbReference type="AlphaFoldDB" id="A0A832WE53"/>
<evidence type="ECO:0000256" key="1">
    <source>
        <dbReference type="SAM" id="MobiDB-lite"/>
    </source>
</evidence>
<dbReference type="RefSeq" id="WP_010979523.1">
    <property type="nucleotide sequence ID" value="NZ_BAABQO010000003.1"/>
</dbReference>
<name>A0A832WE53_9CREN</name>
<evidence type="ECO:0000313" key="2">
    <source>
        <dbReference type="EMBL" id="HII73638.1"/>
    </source>
</evidence>
<gene>
    <name evidence="2" type="ORF">HA332_04485</name>
</gene>
<dbReference type="OMA" id="MRMTLPK"/>
<dbReference type="Proteomes" id="UP000646844">
    <property type="component" value="Unassembled WGS sequence"/>
</dbReference>
<protein>
    <submittedName>
        <fullName evidence="2">Uncharacterized protein</fullName>
    </submittedName>
</protein>